<evidence type="ECO:0000256" key="7">
    <source>
        <dbReference type="ARBA" id="ARBA00022630"/>
    </source>
</evidence>
<dbReference type="PROSITE" id="PS51257">
    <property type="entry name" value="PROKAR_LIPOPROTEIN"/>
    <property type="match status" value="1"/>
</dbReference>
<keyword evidence="6" id="KW-0964">Secreted</keyword>
<dbReference type="OrthoDB" id="269227at2759"/>
<comment type="catalytic activity">
    <reaction evidence="14">
        <text>a pyranoside + acceptor = a pyranosid-3,4-diulose + reduced acceptor.</text>
        <dbReference type="EC" id="1.1.99.29"/>
    </reaction>
</comment>
<dbReference type="SUPFAM" id="SSF54373">
    <property type="entry name" value="FAD-linked reductases, C-terminal domain"/>
    <property type="match status" value="1"/>
</dbReference>
<evidence type="ECO:0000256" key="9">
    <source>
        <dbReference type="ARBA" id="ARBA00024699"/>
    </source>
</evidence>
<evidence type="ECO:0000256" key="11">
    <source>
        <dbReference type="ARBA" id="ARBA00034010"/>
    </source>
</evidence>
<evidence type="ECO:0000256" key="2">
    <source>
        <dbReference type="ARBA" id="ARBA00004613"/>
    </source>
</evidence>
<feature type="domain" description="Glucose-methanol-choline oxidoreductase N-terminal" evidence="17">
    <location>
        <begin position="17"/>
        <end position="329"/>
    </location>
</feature>
<dbReference type="Pfam" id="PF00732">
    <property type="entry name" value="GMC_oxred_N"/>
    <property type="match status" value="1"/>
</dbReference>
<dbReference type="GO" id="GO:0050660">
    <property type="term" value="F:flavin adenine dinucleotide binding"/>
    <property type="evidence" value="ECO:0007669"/>
    <property type="project" value="InterPro"/>
</dbReference>
<comment type="caution">
    <text evidence="19">The sequence shown here is derived from an EMBL/GenBank/DDBJ whole genome shotgun (WGS) entry which is preliminary data.</text>
</comment>
<proteinExistence type="inferred from homology"/>
<feature type="binding site" evidence="16">
    <location>
        <position position="97"/>
    </location>
    <ligand>
        <name>FAD</name>
        <dbReference type="ChEBI" id="CHEBI:57692"/>
    </ligand>
</feature>
<organism evidence="19 20">
    <name type="scientific">Coprinellus micaceus</name>
    <name type="common">Glistening ink-cap mushroom</name>
    <name type="synonym">Coprinus micaceus</name>
    <dbReference type="NCBI Taxonomy" id="71717"/>
    <lineage>
        <taxon>Eukaryota</taxon>
        <taxon>Fungi</taxon>
        <taxon>Dikarya</taxon>
        <taxon>Basidiomycota</taxon>
        <taxon>Agaricomycotina</taxon>
        <taxon>Agaricomycetes</taxon>
        <taxon>Agaricomycetidae</taxon>
        <taxon>Agaricales</taxon>
        <taxon>Agaricineae</taxon>
        <taxon>Psathyrellaceae</taxon>
        <taxon>Coprinellus</taxon>
    </lineage>
</organism>
<evidence type="ECO:0000256" key="12">
    <source>
        <dbReference type="ARBA" id="ARBA00034029"/>
    </source>
</evidence>
<evidence type="ECO:0000313" key="20">
    <source>
        <dbReference type="Proteomes" id="UP000298030"/>
    </source>
</evidence>
<evidence type="ECO:0000256" key="10">
    <source>
        <dbReference type="ARBA" id="ARBA00033986"/>
    </source>
</evidence>
<evidence type="ECO:0000313" key="19">
    <source>
        <dbReference type="EMBL" id="TEB26125.1"/>
    </source>
</evidence>
<dbReference type="Gene3D" id="3.50.50.60">
    <property type="entry name" value="FAD/NAD(P)-binding domain"/>
    <property type="match status" value="1"/>
</dbReference>
<dbReference type="PANTHER" id="PTHR11552:SF147">
    <property type="entry name" value="CHOLINE DEHYDROGENASE, MITOCHONDRIAL"/>
    <property type="match status" value="1"/>
</dbReference>
<comment type="subcellular location">
    <subcellularLocation>
        <location evidence="2">Secreted</location>
    </subcellularLocation>
</comment>
<keyword evidence="20" id="KW-1185">Reference proteome</keyword>
<dbReference type="InterPro" id="IPR007867">
    <property type="entry name" value="GMC_OxRtase_C"/>
</dbReference>
<dbReference type="Pfam" id="PF05199">
    <property type="entry name" value="GMC_oxred_C"/>
    <property type="match status" value="1"/>
</dbReference>
<evidence type="ECO:0000256" key="5">
    <source>
        <dbReference type="ARBA" id="ARBA00013177"/>
    </source>
</evidence>
<keyword evidence="8 16" id="KW-0274">FAD</keyword>
<evidence type="ECO:0000256" key="15">
    <source>
        <dbReference type="PIRSR" id="PIRSR000137-1"/>
    </source>
</evidence>
<feature type="binding site" evidence="16">
    <location>
        <begin position="105"/>
        <end position="108"/>
    </location>
    <ligand>
        <name>FAD</name>
        <dbReference type="ChEBI" id="CHEBI:57692"/>
    </ligand>
</feature>
<evidence type="ECO:0000256" key="8">
    <source>
        <dbReference type="ARBA" id="ARBA00022827"/>
    </source>
</evidence>
<comment type="catalytic activity">
    <reaction evidence="10">
        <text>pyranose + acceptor = pyranos-2-ulose + reduced acceptor.</text>
        <dbReference type="EC" id="1.1.99.29"/>
    </reaction>
</comment>
<evidence type="ECO:0000256" key="6">
    <source>
        <dbReference type="ARBA" id="ARBA00022525"/>
    </source>
</evidence>
<dbReference type="GO" id="GO:0005576">
    <property type="term" value="C:extracellular region"/>
    <property type="evidence" value="ECO:0007669"/>
    <property type="project" value="UniProtKB-SubCell"/>
</dbReference>
<dbReference type="Proteomes" id="UP000298030">
    <property type="component" value="Unassembled WGS sequence"/>
</dbReference>
<dbReference type="SUPFAM" id="SSF51905">
    <property type="entry name" value="FAD/NAD(P)-binding domain"/>
    <property type="match status" value="1"/>
</dbReference>
<comment type="function">
    <text evidence="9">Catalyzes the single-oxidation or sequential double oxidation reaction of carbohydrates primarily at carbon-2 and/or carbon-3 with the concomitant reduction of the flavin. The enzyme exhibits a broad sugar substrate specificity, oxidizing different aldopyranoses to the corresponding C-1, C-2, C-3 or C-1,2, C-2,3 and C-3,4 (di)dehydro sugars with substrate-specific regioselectivity. Accepts only a narrow range of electron acceptors such as substituted benzoquinones and complexed metal ions and reacts extremely slowly with O(2) as acceptor. May play a role in the natural recycling of plant matter by oxidizing all major monosaccharides in lignocellulose and by reducing quinone compounds or reactive radical species generated during lignin depolymerization.</text>
</comment>
<dbReference type="EC" id="1.1.99.29" evidence="5"/>
<comment type="subunit">
    <text evidence="4">Monomer.</text>
</comment>
<sequence length="561" mass="61105">MSTRPGLPWLLLSYVPFDFIIAGGGTAGCVVASRLSEDKRFNVLLIEAGPDDTGILDLMVPGGKPGGNNLTGLLWTYMSEPTPGLNGRSVIVPRGHVLGGSSSINGMVYTRGSSDDYDKWAELSGDRRWSWKALWPYILRHERWGPPVGGRNATGEYDPKVHGYSGKVSTSLPWDGPVEHDLRTVKNAELQKEFPITLDVNAGRPMGVSWMQSTIGNGERSSASTAYLTPEVRERPNLTILVNTYITRVLPVRTTGHVPDIRTVEVAPRTGGETRTLTASRELILTAGVIGTPQIFLNSGIGNKTELSALAIPCVLDIPDVGMGLTEHTAANLAWTITPRPTNPIAQDVAWAMWTANRTGPYSAAFTHQMLWARLPVNSQALKDFGDPSAGPRSPHLEMPLDSARSAYLVLLTPYSRGSVKIRSKDPFDGPVIDLNVFSHPFDIAAIKEGIRLAKRFYSGAAWDGYISSFNGPDPDSLSEAEFRTRVTQNALTFYHPVGTAKMSPKNAKHGVVDPELRLKGASGLRIIDSSVFPHIPTAHTQAPVYILAERGVDFIRDSWH</sequence>
<comment type="similarity">
    <text evidence="3">Belongs to the GMC oxidoreductase family.</text>
</comment>
<comment type="catalytic activity">
    <reaction evidence="13">
        <text>a pyranoside + acceptor = a pyranosid-3-ulose + reduced acceptor.</text>
        <dbReference type="EC" id="1.1.99.29"/>
    </reaction>
</comment>
<protein>
    <recommendedName>
        <fullName evidence="5">pyranose dehydrogenase (acceptor)</fullName>
        <ecNumber evidence="5">1.1.99.29</ecNumber>
    </recommendedName>
</protein>
<evidence type="ECO:0000256" key="4">
    <source>
        <dbReference type="ARBA" id="ARBA00011245"/>
    </source>
</evidence>
<dbReference type="InterPro" id="IPR036188">
    <property type="entry name" value="FAD/NAD-bd_sf"/>
</dbReference>
<feature type="active site" description="Proton acceptor" evidence="15">
    <location>
        <position position="540"/>
    </location>
</feature>
<comment type="cofactor">
    <cofactor evidence="1 16">
        <name>FAD</name>
        <dbReference type="ChEBI" id="CHEBI:57692"/>
    </cofactor>
</comment>
<dbReference type="PIRSF" id="PIRSF000137">
    <property type="entry name" value="Alcohol_oxidase"/>
    <property type="match status" value="1"/>
</dbReference>
<gene>
    <name evidence="19" type="ORF">FA13DRAFT_1765686</name>
</gene>
<comment type="catalytic activity">
    <reaction evidence="11">
        <text>pyranose + acceptor = pyranos-2,3-diulose + reduced acceptor.</text>
        <dbReference type="EC" id="1.1.99.29"/>
    </reaction>
</comment>
<name>A0A4Y7SW76_COPMI</name>
<evidence type="ECO:0000256" key="14">
    <source>
        <dbReference type="ARBA" id="ARBA00034059"/>
    </source>
</evidence>
<evidence type="ECO:0000259" key="18">
    <source>
        <dbReference type="Pfam" id="PF05199"/>
    </source>
</evidence>
<evidence type="ECO:0000259" key="17">
    <source>
        <dbReference type="Pfam" id="PF00732"/>
    </source>
</evidence>
<dbReference type="EMBL" id="QPFP01000051">
    <property type="protein sequence ID" value="TEB26125.1"/>
    <property type="molecule type" value="Genomic_DNA"/>
</dbReference>
<reference evidence="19 20" key="1">
    <citation type="journal article" date="2019" name="Nat. Ecol. Evol.">
        <title>Megaphylogeny resolves global patterns of mushroom evolution.</title>
        <authorList>
            <person name="Varga T."/>
            <person name="Krizsan K."/>
            <person name="Foldi C."/>
            <person name="Dima B."/>
            <person name="Sanchez-Garcia M."/>
            <person name="Sanchez-Ramirez S."/>
            <person name="Szollosi G.J."/>
            <person name="Szarkandi J.G."/>
            <person name="Papp V."/>
            <person name="Albert L."/>
            <person name="Andreopoulos W."/>
            <person name="Angelini C."/>
            <person name="Antonin V."/>
            <person name="Barry K.W."/>
            <person name="Bougher N.L."/>
            <person name="Buchanan P."/>
            <person name="Buyck B."/>
            <person name="Bense V."/>
            <person name="Catcheside P."/>
            <person name="Chovatia M."/>
            <person name="Cooper J."/>
            <person name="Damon W."/>
            <person name="Desjardin D."/>
            <person name="Finy P."/>
            <person name="Geml J."/>
            <person name="Haridas S."/>
            <person name="Hughes K."/>
            <person name="Justo A."/>
            <person name="Karasinski D."/>
            <person name="Kautmanova I."/>
            <person name="Kiss B."/>
            <person name="Kocsube S."/>
            <person name="Kotiranta H."/>
            <person name="LaButti K.M."/>
            <person name="Lechner B.E."/>
            <person name="Liimatainen K."/>
            <person name="Lipzen A."/>
            <person name="Lukacs Z."/>
            <person name="Mihaltcheva S."/>
            <person name="Morgado L.N."/>
            <person name="Niskanen T."/>
            <person name="Noordeloos M.E."/>
            <person name="Ohm R.A."/>
            <person name="Ortiz-Santana B."/>
            <person name="Ovrebo C."/>
            <person name="Racz N."/>
            <person name="Riley R."/>
            <person name="Savchenko A."/>
            <person name="Shiryaev A."/>
            <person name="Soop K."/>
            <person name="Spirin V."/>
            <person name="Szebenyi C."/>
            <person name="Tomsovsky M."/>
            <person name="Tulloss R.E."/>
            <person name="Uehling J."/>
            <person name="Grigoriev I.V."/>
            <person name="Vagvolgyi C."/>
            <person name="Papp T."/>
            <person name="Martin F.M."/>
            <person name="Miettinen O."/>
            <person name="Hibbett D.S."/>
            <person name="Nagy L.G."/>
        </authorList>
    </citation>
    <scope>NUCLEOTIDE SEQUENCE [LARGE SCALE GENOMIC DNA]</scope>
    <source>
        <strain evidence="19 20">FP101781</strain>
    </source>
</reference>
<comment type="catalytic activity">
    <reaction evidence="12">
        <text>pyranose + acceptor = pyranos-3-ulose + reduced acceptor.</text>
        <dbReference type="EC" id="1.1.99.29"/>
    </reaction>
</comment>
<evidence type="ECO:0000256" key="16">
    <source>
        <dbReference type="PIRSR" id="PIRSR000137-2"/>
    </source>
</evidence>
<accession>A0A4Y7SW76</accession>
<dbReference type="Gene3D" id="3.30.560.10">
    <property type="entry name" value="Glucose Oxidase, domain 3"/>
    <property type="match status" value="1"/>
</dbReference>
<dbReference type="AlphaFoldDB" id="A0A4Y7SW76"/>
<dbReference type="InterPro" id="IPR000172">
    <property type="entry name" value="GMC_OxRdtase_N"/>
</dbReference>
<dbReference type="InterPro" id="IPR012132">
    <property type="entry name" value="GMC_OxRdtase"/>
</dbReference>
<dbReference type="PANTHER" id="PTHR11552">
    <property type="entry name" value="GLUCOSE-METHANOL-CHOLINE GMC OXIDOREDUCTASE"/>
    <property type="match status" value="1"/>
</dbReference>
<feature type="active site" description="Proton donor" evidence="15">
    <location>
        <position position="496"/>
    </location>
</feature>
<evidence type="ECO:0000256" key="3">
    <source>
        <dbReference type="ARBA" id="ARBA00010790"/>
    </source>
</evidence>
<evidence type="ECO:0000256" key="1">
    <source>
        <dbReference type="ARBA" id="ARBA00001974"/>
    </source>
</evidence>
<keyword evidence="7" id="KW-0285">Flavoprotein</keyword>
<dbReference type="STRING" id="71717.A0A4Y7SW76"/>
<dbReference type="GO" id="GO:0033718">
    <property type="term" value="F:pyranose dehydrogenase (acceptor) activity"/>
    <property type="evidence" value="ECO:0007669"/>
    <property type="project" value="UniProtKB-EC"/>
</dbReference>
<evidence type="ECO:0000256" key="13">
    <source>
        <dbReference type="ARBA" id="ARBA00034050"/>
    </source>
</evidence>
<feature type="domain" description="Glucose-methanol-choline oxidoreductase C-terminal" evidence="18">
    <location>
        <begin position="414"/>
        <end position="549"/>
    </location>
</feature>